<dbReference type="AlphaFoldDB" id="A0A5R8PH56"/>
<gene>
    <name evidence="2" type="ORF">FEK35_06410</name>
</gene>
<name>A0A5R8PH56_9NOCA</name>
<comment type="caution">
    <text evidence="2">The sequence shown here is derived from an EMBL/GenBank/DDBJ whole genome shotgun (WGS) entry which is preliminary data.</text>
</comment>
<dbReference type="OrthoDB" id="4557246at2"/>
<dbReference type="RefSeq" id="WP_138455435.1">
    <property type="nucleotide sequence ID" value="NZ_VBUU01000004.1"/>
</dbReference>
<evidence type="ECO:0000256" key="1">
    <source>
        <dbReference type="SAM" id="Phobius"/>
    </source>
</evidence>
<feature type="transmembrane region" description="Helical" evidence="1">
    <location>
        <begin position="6"/>
        <end position="32"/>
    </location>
</feature>
<organism evidence="2 3">
    <name type="scientific">Nocardia cyriacigeorgica</name>
    <dbReference type="NCBI Taxonomy" id="135487"/>
    <lineage>
        <taxon>Bacteria</taxon>
        <taxon>Bacillati</taxon>
        <taxon>Actinomycetota</taxon>
        <taxon>Actinomycetes</taxon>
        <taxon>Mycobacteriales</taxon>
        <taxon>Nocardiaceae</taxon>
        <taxon>Nocardia</taxon>
    </lineage>
</organism>
<keyword evidence="1" id="KW-1133">Transmembrane helix</keyword>
<evidence type="ECO:0000313" key="3">
    <source>
        <dbReference type="Proteomes" id="UP000308349"/>
    </source>
</evidence>
<evidence type="ECO:0000313" key="2">
    <source>
        <dbReference type="EMBL" id="TLG14795.1"/>
    </source>
</evidence>
<sequence length="110" mass="12050">MGVDSWHVVTGVVSALVGCGVAVLIVGCVWPVDRAEPPVHRRVRSGRPAPPVFDPTAWTCGLPLAPLSLDDAHRAMQHHRDHDCARKRAAFATLVAAGRITPDSRRRRYR</sequence>
<keyword evidence="1" id="KW-0812">Transmembrane</keyword>
<reference evidence="2 3" key="1">
    <citation type="submission" date="2019-05" db="EMBL/GenBank/DDBJ databases">
        <title>Genomes sequences of two Nocardia cyriacigeorgica environmental isolates, type strains Nocardia asteroides ATCC 19247 and Nocardia cyriacigeorgica DSM 44484.</title>
        <authorList>
            <person name="Vautrin F."/>
            <person name="Bergeron E."/>
            <person name="Dubost A."/>
            <person name="Abrouk D."/>
            <person name="Rodriguez Nava V."/>
            <person name="Pujic P."/>
        </authorList>
    </citation>
    <scope>NUCLEOTIDE SEQUENCE [LARGE SCALE GENOMIC DNA]</scope>
    <source>
        <strain evidence="2 3">EML 1456</strain>
    </source>
</reference>
<dbReference type="EMBL" id="VBUU01000004">
    <property type="protein sequence ID" value="TLG14795.1"/>
    <property type="molecule type" value="Genomic_DNA"/>
</dbReference>
<proteinExistence type="predicted"/>
<dbReference type="Proteomes" id="UP000308349">
    <property type="component" value="Unassembled WGS sequence"/>
</dbReference>
<accession>A0A5R8PH56</accession>
<protein>
    <submittedName>
        <fullName evidence="2">Uncharacterized protein</fullName>
    </submittedName>
</protein>
<keyword evidence="1" id="KW-0472">Membrane</keyword>